<dbReference type="CDD" id="cd00044">
    <property type="entry name" value="CysPc"/>
    <property type="match status" value="1"/>
</dbReference>
<dbReference type="InterPro" id="IPR038765">
    <property type="entry name" value="Papain-like_cys_pep_sf"/>
</dbReference>
<protein>
    <recommendedName>
        <fullName evidence="9">Calpain catalytic domain-containing protein</fullName>
    </recommendedName>
</protein>
<dbReference type="PANTHER" id="PTHR10183:SF379">
    <property type="entry name" value="CALPAIN-5"/>
    <property type="match status" value="1"/>
</dbReference>
<keyword evidence="11" id="KW-1185">Reference proteome</keyword>
<evidence type="ECO:0000256" key="6">
    <source>
        <dbReference type="PROSITE-ProRule" id="PRU00239"/>
    </source>
</evidence>
<keyword evidence="3" id="KW-0378">Hydrolase</keyword>
<evidence type="ECO:0000256" key="4">
    <source>
        <dbReference type="ARBA" id="ARBA00022807"/>
    </source>
</evidence>
<dbReference type="InterPro" id="IPR001300">
    <property type="entry name" value="Peptidase_C2_calpain_cat"/>
</dbReference>
<dbReference type="SMART" id="SM00230">
    <property type="entry name" value="CysPc"/>
    <property type="match status" value="1"/>
</dbReference>
<dbReference type="GO" id="GO:0006508">
    <property type="term" value="P:proteolysis"/>
    <property type="evidence" value="ECO:0007669"/>
    <property type="project" value="UniProtKB-KW"/>
</dbReference>
<dbReference type="Proteomes" id="UP001383192">
    <property type="component" value="Unassembled WGS sequence"/>
</dbReference>
<evidence type="ECO:0000256" key="8">
    <source>
        <dbReference type="SAM" id="MobiDB-lite"/>
    </source>
</evidence>
<dbReference type="PANTHER" id="PTHR10183">
    <property type="entry name" value="CALPAIN"/>
    <property type="match status" value="1"/>
</dbReference>
<keyword evidence="2" id="KW-0645">Protease</keyword>
<evidence type="ECO:0000259" key="9">
    <source>
        <dbReference type="PROSITE" id="PS50203"/>
    </source>
</evidence>
<dbReference type="SUPFAM" id="SSF54001">
    <property type="entry name" value="Cysteine proteinases"/>
    <property type="match status" value="1"/>
</dbReference>
<evidence type="ECO:0000313" key="10">
    <source>
        <dbReference type="EMBL" id="KAK7026056.1"/>
    </source>
</evidence>
<feature type="active site" evidence="5">
    <location>
        <position position="323"/>
    </location>
</feature>
<comment type="similarity">
    <text evidence="1">Belongs to the peptidase C2 family.</text>
</comment>
<reference evidence="10 11" key="1">
    <citation type="submission" date="2024-01" db="EMBL/GenBank/DDBJ databases">
        <title>A draft genome for a cacao thread blight-causing isolate of Paramarasmius palmivorus.</title>
        <authorList>
            <person name="Baruah I.K."/>
            <person name="Bukari Y."/>
            <person name="Amoako-Attah I."/>
            <person name="Meinhardt L.W."/>
            <person name="Bailey B.A."/>
            <person name="Cohen S.P."/>
        </authorList>
    </citation>
    <scope>NUCLEOTIDE SEQUENCE [LARGE SCALE GENOMIC DNA]</scope>
    <source>
        <strain evidence="10 11">GH-12</strain>
    </source>
</reference>
<feature type="active site" evidence="5">
    <location>
        <position position="303"/>
    </location>
</feature>
<name>A0AAW0BIL0_9AGAR</name>
<feature type="compositionally biased region" description="Basic and acidic residues" evidence="8">
    <location>
        <begin position="565"/>
        <end position="602"/>
    </location>
</feature>
<evidence type="ECO:0000256" key="3">
    <source>
        <dbReference type="ARBA" id="ARBA00022801"/>
    </source>
</evidence>
<gene>
    <name evidence="10" type="ORF">VNI00_015784</name>
</gene>
<dbReference type="GO" id="GO:0004198">
    <property type="term" value="F:calcium-dependent cysteine-type endopeptidase activity"/>
    <property type="evidence" value="ECO:0007669"/>
    <property type="project" value="InterPro"/>
</dbReference>
<keyword evidence="7" id="KW-0175">Coiled coil</keyword>
<dbReference type="Gene3D" id="3.90.70.10">
    <property type="entry name" value="Cysteine proteinases"/>
    <property type="match status" value="1"/>
</dbReference>
<accession>A0AAW0BIL0</accession>
<sequence>MPLFNLFKHSDTAAPDQTSYEQRADKAGLLVTNEFEKALEECKKTVDRIAKECRAKNRRFRDHEFDLQNDRHRCLHGLSAIRYEPSDVRRVTQIFNNPEFFVDGADSNIVQGAIENAWFVSALATMSTSKGLVERFCVARDEQIGVYGFTFFRDASWVTIIIDDFLYTNIPKFEELSYAEKQLYHHDKERYNESARKNGKGLYFAKSGTQGETWVPLIEKAYAKLHGCYAALSGGEECEAIEDLTGGVSTFIPTNDIFDTDRFWTEELLKANVDRLFGCAYQALDRTRSGDYNPQISGLIGNHSYSVLKAVEHNGKRFVIVRNPWGASEWTGRWSDGSKEWTKEWLDALPELGHVFGDDGQFVMEYKDFIECWDQIDRTILFDSSWVMSSQWLHVIVRPLPCAWTYGDVSFTFKIPEASPAVIVLSQLDKRFFNEISGRCHWTFDFILYKKGEKDYIAQSSTSRLYKRSVSLEVASLVAGDYVVHVRLDRHVEREWDCYSPVAQNRDQRTLSRGLTERAKSRTIASNFHAEAEASNLPIPIDILAGQDLSELEKKALEIAKGKQVEREAEARSKEAEEEPRRYKDAERKEEETTTTVYHEDGSTTTTTTLTEKVIVTITKRSADGKIIETKEETILLGLWMQKRRKGV</sequence>
<dbReference type="AlphaFoldDB" id="A0AAW0BIL0"/>
<feature type="domain" description="Calpain catalytic" evidence="9">
    <location>
        <begin position="89"/>
        <end position="382"/>
    </location>
</feature>
<keyword evidence="4" id="KW-0788">Thiol protease</keyword>
<dbReference type="PROSITE" id="PS50203">
    <property type="entry name" value="CALPAIN_CAT"/>
    <property type="match status" value="1"/>
</dbReference>
<comment type="caution">
    <text evidence="6">Lacks conserved residue(s) required for the propagation of feature annotation.</text>
</comment>
<evidence type="ECO:0000256" key="7">
    <source>
        <dbReference type="SAM" id="Coils"/>
    </source>
</evidence>
<evidence type="ECO:0000256" key="2">
    <source>
        <dbReference type="ARBA" id="ARBA00022670"/>
    </source>
</evidence>
<evidence type="ECO:0000256" key="1">
    <source>
        <dbReference type="ARBA" id="ARBA00007623"/>
    </source>
</evidence>
<feature type="region of interest" description="Disordered" evidence="8">
    <location>
        <begin position="565"/>
        <end position="606"/>
    </location>
</feature>
<evidence type="ECO:0000313" key="11">
    <source>
        <dbReference type="Proteomes" id="UP001383192"/>
    </source>
</evidence>
<organism evidence="10 11">
    <name type="scientific">Paramarasmius palmivorus</name>
    <dbReference type="NCBI Taxonomy" id="297713"/>
    <lineage>
        <taxon>Eukaryota</taxon>
        <taxon>Fungi</taxon>
        <taxon>Dikarya</taxon>
        <taxon>Basidiomycota</taxon>
        <taxon>Agaricomycotina</taxon>
        <taxon>Agaricomycetes</taxon>
        <taxon>Agaricomycetidae</taxon>
        <taxon>Agaricales</taxon>
        <taxon>Marasmiineae</taxon>
        <taxon>Marasmiaceae</taxon>
        <taxon>Paramarasmius</taxon>
    </lineage>
</organism>
<dbReference type="PRINTS" id="PR00704">
    <property type="entry name" value="CALPAIN"/>
</dbReference>
<dbReference type="InterPro" id="IPR022684">
    <property type="entry name" value="Calpain_cysteine_protease"/>
</dbReference>
<feature type="coiled-coil region" evidence="7">
    <location>
        <begin position="32"/>
        <end position="59"/>
    </location>
</feature>
<dbReference type="Pfam" id="PF00648">
    <property type="entry name" value="Peptidase_C2"/>
    <property type="match status" value="1"/>
</dbReference>
<proteinExistence type="inferred from homology"/>
<comment type="caution">
    <text evidence="10">The sequence shown here is derived from an EMBL/GenBank/DDBJ whole genome shotgun (WGS) entry which is preliminary data.</text>
</comment>
<dbReference type="EMBL" id="JAYKXP010000108">
    <property type="protein sequence ID" value="KAK7026056.1"/>
    <property type="molecule type" value="Genomic_DNA"/>
</dbReference>
<evidence type="ECO:0000256" key="5">
    <source>
        <dbReference type="PIRSR" id="PIRSR622684-1"/>
    </source>
</evidence>